<feature type="non-terminal residue" evidence="1">
    <location>
        <position position="1"/>
    </location>
</feature>
<evidence type="ECO:0000313" key="2">
    <source>
        <dbReference type="Proteomes" id="UP000007800"/>
    </source>
</evidence>
<organism evidence="2">
    <name type="scientific">Perkinsus marinus (strain ATCC 50983 / TXsc)</name>
    <dbReference type="NCBI Taxonomy" id="423536"/>
    <lineage>
        <taxon>Eukaryota</taxon>
        <taxon>Sar</taxon>
        <taxon>Alveolata</taxon>
        <taxon>Perkinsozoa</taxon>
        <taxon>Perkinsea</taxon>
        <taxon>Perkinsida</taxon>
        <taxon>Perkinsidae</taxon>
        <taxon>Perkinsus</taxon>
    </lineage>
</organism>
<accession>C5KD42</accession>
<name>C5KD42_PERM5</name>
<dbReference type="Proteomes" id="UP000007800">
    <property type="component" value="Unassembled WGS sequence"/>
</dbReference>
<keyword evidence="2" id="KW-1185">Reference proteome</keyword>
<reference evidence="1 2" key="1">
    <citation type="submission" date="2008-07" db="EMBL/GenBank/DDBJ databases">
        <authorList>
            <person name="El-Sayed N."/>
            <person name="Caler E."/>
            <person name="Inman J."/>
            <person name="Amedeo P."/>
            <person name="Hass B."/>
            <person name="Wortman J."/>
        </authorList>
    </citation>
    <scope>NUCLEOTIDE SEQUENCE [LARGE SCALE GENOMIC DNA]</scope>
    <source>
        <strain evidence="2">ATCC 50983 / TXsc</strain>
    </source>
</reference>
<evidence type="ECO:0000313" key="1">
    <source>
        <dbReference type="EMBL" id="EER17791.1"/>
    </source>
</evidence>
<dbReference type="EMBL" id="GG671995">
    <property type="protein sequence ID" value="EER17791.1"/>
    <property type="molecule type" value="Genomic_DNA"/>
</dbReference>
<gene>
    <name evidence="1" type="ORF">Pmar_PMAR023720</name>
</gene>
<dbReference type="AlphaFoldDB" id="C5KD42"/>
<dbReference type="InParanoid" id="C5KD42"/>
<feature type="non-terminal residue" evidence="1">
    <location>
        <position position="64"/>
    </location>
</feature>
<proteinExistence type="predicted"/>
<dbReference type="GeneID" id="9086897"/>
<sequence>EDNEVWDHEQLLKEMAAEFAAMERSPPATAPARLACFIHLYSIQVPPPSHAWIRPERLRLRRSD</sequence>
<protein>
    <submittedName>
        <fullName evidence="1">Uncharacterized protein</fullName>
    </submittedName>
</protein>
<dbReference type="RefSeq" id="XP_002785995.1">
    <property type="nucleotide sequence ID" value="XM_002785949.1"/>
</dbReference>